<evidence type="ECO:0000256" key="6">
    <source>
        <dbReference type="HAMAP-Rule" id="MF_00117"/>
    </source>
</evidence>
<keyword evidence="8" id="KW-1185">Reference proteome</keyword>
<dbReference type="GO" id="GO:0051082">
    <property type="term" value="F:unfolded protein binding"/>
    <property type="evidence" value="ECO:0007669"/>
    <property type="project" value="UniProtKB-UniRule"/>
</dbReference>
<protein>
    <recommendedName>
        <fullName evidence="6">33 kDa chaperonin</fullName>
    </recommendedName>
    <alternativeName>
        <fullName evidence="6">Heat shock protein 33 homolog</fullName>
        <shortName evidence="6">HSP33</shortName>
    </alternativeName>
</protein>
<feature type="disulfide bond" description="Redox-active" evidence="6">
    <location>
        <begin position="236"/>
        <end position="238"/>
    </location>
</feature>
<comment type="similarity">
    <text evidence="6">Belongs to the HSP33 family.</text>
</comment>
<dbReference type="PANTHER" id="PTHR30111">
    <property type="entry name" value="33 KDA CHAPERONIN"/>
    <property type="match status" value="1"/>
</dbReference>
<evidence type="ECO:0000256" key="5">
    <source>
        <dbReference type="ARBA" id="ARBA00023284"/>
    </source>
</evidence>
<dbReference type="SUPFAM" id="SSF118352">
    <property type="entry name" value="HSP33 redox switch-like"/>
    <property type="match status" value="1"/>
</dbReference>
<dbReference type="NCBIfam" id="NF001033">
    <property type="entry name" value="PRK00114.1"/>
    <property type="match status" value="1"/>
</dbReference>
<reference evidence="7 8" key="1">
    <citation type="submission" date="2019-07" db="EMBL/GenBank/DDBJ databases">
        <title>Genomic analysis of Lentibacillus sp. NKC851-2.</title>
        <authorList>
            <person name="Oh Y.J."/>
        </authorList>
    </citation>
    <scope>NUCLEOTIDE SEQUENCE [LARGE SCALE GENOMIC DNA]</scope>
    <source>
        <strain evidence="7 8">NKC851-2</strain>
    </source>
</reference>
<dbReference type="AlphaFoldDB" id="A0A549YGY0"/>
<keyword evidence="1 6" id="KW-0963">Cytoplasm</keyword>
<keyword evidence="5 6" id="KW-0676">Redox-active center</keyword>
<dbReference type="RefSeq" id="WP_142790315.1">
    <property type="nucleotide sequence ID" value="NZ_VJMZ01000001.1"/>
</dbReference>
<comment type="subcellular location">
    <subcellularLocation>
        <location evidence="6">Cytoplasm</location>
    </subcellularLocation>
</comment>
<sequence>MKDYLVKSTVYDGSIRAYAINSTNTIKEAQIRQDTWATASAALGRTITISAMMGAMMKDDDSLTVKVEGNGPIGAIIADSDATGDVRGYVMDPHVDFELNAQGKLDVARAVGEGNISVVKDLGLKDYFTGHVPIVSGEIGEDFTYYFANSEQIPSAVGAGVLVNPDHTILASGGFIVQVMPGADNEIIQRVEERIGALPPISQLIREGASPEQILERLFKKDDVKIQGRLPVRFQCKCSRERLQRALIGLGKEEIQSMIDEDHGAEATCHFCNEVYQFTEEELEELKQSAQA</sequence>
<accession>A0A549YGY0</accession>
<dbReference type="GO" id="GO:0005737">
    <property type="term" value="C:cytoplasm"/>
    <property type="evidence" value="ECO:0007669"/>
    <property type="project" value="UniProtKB-SubCell"/>
</dbReference>
<dbReference type="PANTHER" id="PTHR30111:SF1">
    <property type="entry name" value="33 KDA CHAPERONIN"/>
    <property type="match status" value="1"/>
</dbReference>
<dbReference type="Pfam" id="PF01430">
    <property type="entry name" value="HSP33"/>
    <property type="match status" value="1"/>
</dbReference>
<dbReference type="CDD" id="cd00498">
    <property type="entry name" value="Hsp33"/>
    <property type="match status" value="1"/>
</dbReference>
<dbReference type="SUPFAM" id="SSF64397">
    <property type="entry name" value="Hsp33 domain"/>
    <property type="match status" value="1"/>
</dbReference>
<evidence type="ECO:0000256" key="1">
    <source>
        <dbReference type="ARBA" id="ARBA00022490"/>
    </source>
</evidence>
<dbReference type="GO" id="GO:0042026">
    <property type="term" value="P:protein refolding"/>
    <property type="evidence" value="ECO:0007669"/>
    <property type="project" value="TreeGrafter"/>
</dbReference>
<dbReference type="InterPro" id="IPR016154">
    <property type="entry name" value="Heat_shock_Hsp33_C"/>
</dbReference>
<dbReference type="HAMAP" id="MF_00117">
    <property type="entry name" value="HslO"/>
    <property type="match status" value="1"/>
</dbReference>
<evidence type="ECO:0000256" key="2">
    <source>
        <dbReference type="ARBA" id="ARBA00022833"/>
    </source>
</evidence>
<dbReference type="InterPro" id="IPR000397">
    <property type="entry name" value="Heat_shock_Hsp33"/>
</dbReference>
<keyword evidence="2 6" id="KW-0862">Zinc</keyword>
<comment type="function">
    <text evidence="6">Redox regulated molecular chaperone. Protects both thermally unfolding and oxidatively damaged proteins from irreversible aggregation. Plays an important role in the bacterial defense system toward oxidative stress.</text>
</comment>
<dbReference type="PIRSF" id="PIRSF005261">
    <property type="entry name" value="Heat_shock_Hsp33"/>
    <property type="match status" value="1"/>
</dbReference>
<proteinExistence type="inferred from homology"/>
<keyword evidence="3 6" id="KW-1015">Disulfide bond</keyword>
<evidence type="ECO:0000256" key="3">
    <source>
        <dbReference type="ARBA" id="ARBA00023157"/>
    </source>
</evidence>
<name>A0A549YGY0_9BACI</name>
<dbReference type="EMBL" id="VJMZ01000001">
    <property type="protein sequence ID" value="TRM11133.1"/>
    <property type="molecule type" value="Genomic_DNA"/>
</dbReference>
<dbReference type="InterPro" id="IPR016153">
    <property type="entry name" value="Heat_shock_Hsp33_N"/>
</dbReference>
<evidence type="ECO:0000313" key="8">
    <source>
        <dbReference type="Proteomes" id="UP000319280"/>
    </source>
</evidence>
<comment type="caution">
    <text evidence="7">The sequence shown here is derived from an EMBL/GenBank/DDBJ whole genome shotgun (WGS) entry which is preliminary data.</text>
</comment>
<dbReference type="GO" id="GO:0044183">
    <property type="term" value="F:protein folding chaperone"/>
    <property type="evidence" value="ECO:0007669"/>
    <property type="project" value="TreeGrafter"/>
</dbReference>
<gene>
    <name evidence="6" type="primary">hslO</name>
    <name evidence="7" type="ORF">FH966_04985</name>
</gene>
<dbReference type="Gene3D" id="3.90.1280.10">
    <property type="entry name" value="HSP33 redox switch-like"/>
    <property type="match status" value="1"/>
</dbReference>
<keyword evidence="4 6" id="KW-0143">Chaperone</keyword>
<comment type="PTM">
    <text evidence="6">Under oxidizing conditions two disulfide bonds are formed involving the reactive cysteines. Under reducing conditions zinc is bound to the reactive cysteines and the protein is inactive.</text>
</comment>
<evidence type="ECO:0000313" key="7">
    <source>
        <dbReference type="EMBL" id="TRM11133.1"/>
    </source>
</evidence>
<feature type="disulfide bond" description="Redox-active" evidence="6">
    <location>
        <begin position="269"/>
        <end position="272"/>
    </location>
</feature>
<dbReference type="Gene3D" id="3.55.30.10">
    <property type="entry name" value="Hsp33 domain"/>
    <property type="match status" value="1"/>
</dbReference>
<organism evidence="7 8">
    <name type="scientific">Lentibacillus cibarius</name>
    <dbReference type="NCBI Taxonomy" id="2583219"/>
    <lineage>
        <taxon>Bacteria</taxon>
        <taxon>Bacillati</taxon>
        <taxon>Bacillota</taxon>
        <taxon>Bacilli</taxon>
        <taxon>Bacillales</taxon>
        <taxon>Bacillaceae</taxon>
        <taxon>Lentibacillus</taxon>
    </lineage>
</organism>
<evidence type="ECO:0000256" key="4">
    <source>
        <dbReference type="ARBA" id="ARBA00023186"/>
    </source>
</evidence>
<dbReference type="Proteomes" id="UP000319280">
    <property type="component" value="Unassembled WGS sequence"/>
</dbReference>